<reference evidence="2" key="1">
    <citation type="submission" date="2020-08" db="EMBL/GenBank/DDBJ databases">
        <title>Multicomponent nature underlies the extraordinary mechanical properties of spider dragline silk.</title>
        <authorList>
            <person name="Kono N."/>
            <person name="Nakamura H."/>
            <person name="Mori M."/>
            <person name="Yoshida Y."/>
            <person name="Ohtoshi R."/>
            <person name="Malay A.D."/>
            <person name="Moran D.A.P."/>
            <person name="Tomita M."/>
            <person name="Numata K."/>
            <person name="Arakawa K."/>
        </authorList>
    </citation>
    <scope>NUCLEOTIDE SEQUENCE</scope>
</reference>
<proteinExistence type="predicted"/>
<gene>
    <name evidence="2" type="ORF">NPIL_648581</name>
</gene>
<feature type="compositionally biased region" description="Basic and acidic residues" evidence="1">
    <location>
        <begin position="23"/>
        <end position="48"/>
    </location>
</feature>
<feature type="region of interest" description="Disordered" evidence="1">
    <location>
        <begin position="18"/>
        <end position="49"/>
    </location>
</feature>
<name>A0A8X6NVU3_NEPPI</name>
<evidence type="ECO:0000313" key="2">
    <source>
        <dbReference type="EMBL" id="GFT38333.1"/>
    </source>
</evidence>
<comment type="caution">
    <text evidence="2">The sequence shown here is derived from an EMBL/GenBank/DDBJ whole genome shotgun (WGS) entry which is preliminary data.</text>
</comment>
<organism evidence="2 3">
    <name type="scientific">Nephila pilipes</name>
    <name type="common">Giant wood spider</name>
    <name type="synonym">Nephila maculata</name>
    <dbReference type="NCBI Taxonomy" id="299642"/>
    <lineage>
        <taxon>Eukaryota</taxon>
        <taxon>Metazoa</taxon>
        <taxon>Ecdysozoa</taxon>
        <taxon>Arthropoda</taxon>
        <taxon>Chelicerata</taxon>
        <taxon>Arachnida</taxon>
        <taxon>Araneae</taxon>
        <taxon>Araneomorphae</taxon>
        <taxon>Entelegynae</taxon>
        <taxon>Araneoidea</taxon>
        <taxon>Nephilidae</taxon>
        <taxon>Nephila</taxon>
    </lineage>
</organism>
<dbReference type="Proteomes" id="UP000887013">
    <property type="component" value="Unassembled WGS sequence"/>
</dbReference>
<evidence type="ECO:0000313" key="3">
    <source>
        <dbReference type="Proteomes" id="UP000887013"/>
    </source>
</evidence>
<evidence type="ECO:0000256" key="1">
    <source>
        <dbReference type="SAM" id="MobiDB-lite"/>
    </source>
</evidence>
<accession>A0A8X6NVU3</accession>
<dbReference type="AlphaFoldDB" id="A0A8X6NVU3"/>
<protein>
    <submittedName>
        <fullName evidence="2">Uncharacterized protein</fullName>
    </submittedName>
</protein>
<sequence>MKPTHLIPSLLYPSLTPTTVSGRNDRNLEKNIKLKNPLKEGSEAEHPLRRGKTRINRSNDRLKIQGRKSFAGRSKAYAVTLTGSRRQNQELWTVYTEVQGLSREQTEREFFEMSEMMKYINEFYSKI</sequence>
<keyword evidence="3" id="KW-1185">Reference proteome</keyword>
<dbReference type="EMBL" id="BMAW01063020">
    <property type="protein sequence ID" value="GFT38333.1"/>
    <property type="molecule type" value="Genomic_DNA"/>
</dbReference>